<accession>A0ABV8FHL6</accession>
<reference evidence="7" key="1">
    <citation type="journal article" date="2019" name="Int. J. Syst. Evol. Microbiol.">
        <title>The Global Catalogue of Microorganisms (GCM) 10K type strain sequencing project: providing services to taxonomists for standard genome sequencing and annotation.</title>
        <authorList>
            <consortium name="The Broad Institute Genomics Platform"/>
            <consortium name="The Broad Institute Genome Sequencing Center for Infectious Disease"/>
            <person name="Wu L."/>
            <person name="Ma J."/>
        </authorList>
    </citation>
    <scope>NUCLEOTIDE SEQUENCE [LARGE SCALE GENOMIC DNA]</scope>
    <source>
        <strain evidence="7">TBRC 1826</strain>
    </source>
</reference>
<dbReference type="PANTHER" id="PTHR48106:SF18">
    <property type="entry name" value="QUINONE OXIDOREDUCTASE PIG3"/>
    <property type="match status" value="1"/>
</dbReference>
<feature type="domain" description="Enoyl reductase (ER)" evidence="5">
    <location>
        <begin position="46"/>
        <end position="336"/>
    </location>
</feature>
<dbReference type="Pfam" id="PF00107">
    <property type="entry name" value="ADH_zinc_N"/>
    <property type="match status" value="1"/>
</dbReference>
<keyword evidence="1" id="KW-0521">NADP</keyword>
<keyword evidence="3" id="KW-0862">Zinc</keyword>
<dbReference type="InterPro" id="IPR020843">
    <property type="entry name" value="ER"/>
</dbReference>
<gene>
    <name evidence="6" type="ORF">ACFOVU_00650</name>
</gene>
<dbReference type="InterPro" id="IPR013149">
    <property type="entry name" value="ADH-like_C"/>
</dbReference>
<dbReference type="InterPro" id="IPR036291">
    <property type="entry name" value="NAD(P)-bd_dom_sf"/>
</dbReference>
<dbReference type="InterPro" id="IPR013154">
    <property type="entry name" value="ADH-like_N"/>
</dbReference>
<dbReference type="InterPro" id="IPR011032">
    <property type="entry name" value="GroES-like_sf"/>
</dbReference>
<dbReference type="PANTHER" id="PTHR48106">
    <property type="entry name" value="QUINONE OXIDOREDUCTASE PIG3-RELATED"/>
    <property type="match status" value="1"/>
</dbReference>
<evidence type="ECO:0000256" key="2">
    <source>
        <dbReference type="ARBA" id="ARBA00023002"/>
    </source>
</evidence>
<keyword evidence="2 6" id="KW-0560">Oxidoreductase</keyword>
<comment type="caution">
    <text evidence="6">The sequence shown here is derived from an EMBL/GenBank/DDBJ whole genome shotgun (WGS) entry which is preliminary data.</text>
</comment>
<keyword evidence="7" id="KW-1185">Reference proteome</keyword>
<comment type="similarity">
    <text evidence="3">Belongs to the zinc-containing alcohol dehydrogenase family.</text>
</comment>
<name>A0ABV8FHL6_9ACTN</name>
<protein>
    <submittedName>
        <fullName evidence="6">NADP-dependent oxidoreductase</fullName>
        <ecNumber evidence="6">1.-.-.-</ecNumber>
    </submittedName>
</protein>
<evidence type="ECO:0000313" key="7">
    <source>
        <dbReference type="Proteomes" id="UP001595847"/>
    </source>
</evidence>
<organism evidence="6 7">
    <name type="scientific">Nocardiopsis sediminis</name>
    <dbReference type="NCBI Taxonomy" id="1778267"/>
    <lineage>
        <taxon>Bacteria</taxon>
        <taxon>Bacillati</taxon>
        <taxon>Actinomycetota</taxon>
        <taxon>Actinomycetes</taxon>
        <taxon>Streptosporangiales</taxon>
        <taxon>Nocardiopsidaceae</taxon>
        <taxon>Nocardiopsis</taxon>
    </lineage>
</organism>
<evidence type="ECO:0000256" key="1">
    <source>
        <dbReference type="ARBA" id="ARBA00022857"/>
    </source>
</evidence>
<dbReference type="SMART" id="SM00829">
    <property type="entry name" value="PKS_ER"/>
    <property type="match status" value="1"/>
</dbReference>
<dbReference type="GO" id="GO:0016491">
    <property type="term" value="F:oxidoreductase activity"/>
    <property type="evidence" value="ECO:0007669"/>
    <property type="project" value="UniProtKB-KW"/>
</dbReference>
<dbReference type="PROSITE" id="PS00059">
    <property type="entry name" value="ADH_ZINC"/>
    <property type="match status" value="1"/>
</dbReference>
<dbReference type="Gene3D" id="3.40.50.720">
    <property type="entry name" value="NAD(P)-binding Rossmann-like Domain"/>
    <property type="match status" value="1"/>
</dbReference>
<dbReference type="Gene3D" id="3.90.180.10">
    <property type="entry name" value="Medium-chain alcohol dehydrogenases, catalytic domain"/>
    <property type="match status" value="1"/>
</dbReference>
<evidence type="ECO:0000313" key="6">
    <source>
        <dbReference type="EMBL" id="MFC3994406.1"/>
    </source>
</evidence>
<feature type="region of interest" description="Disordered" evidence="4">
    <location>
        <begin position="1"/>
        <end position="30"/>
    </location>
</feature>
<keyword evidence="3" id="KW-0479">Metal-binding</keyword>
<comment type="cofactor">
    <cofactor evidence="3">
        <name>Zn(2+)</name>
        <dbReference type="ChEBI" id="CHEBI:29105"/>
    </cofactor>
</comment>
<dbReference type="CDD" id="cd05289">
    <property type="entry name" value="MDR_like_2"/>
    <property type="match status" value="1"/>
</dbReference>
<dbReference type="Proteomes" id="UP001595847">
    <property type="component" value="Unassembled WGS sequence"/>
</dbReference>
<dbReference type="SUPFAM" id="SSF51735">
    <property type="entry name" value="NAD(P)-binding Rossmann-fold domains"/>
    <property type="match status" value="1"/>
</dbReference>
<dbReference type="Pfam" id="PF08240">
    <property type="entry name" value="ADH_N"/>
    <property type="match status" value="1"/>
</dbReference>
<dbReference type="InterPro" id="IPR002328">
    <property type="entry name" value="ADH_Zn_CS"/>
</dbReference>
<evidence type="ECO:0000256" key="4">
    <source>
        <dbReference type="SAM" id="MobiDB-lite"/>
    </source>
</evidence>
<dbReference type="EC" id="1.-.-.-" evidence="6"/>
<proteinExistence type="inferred from homology"/>
<dbReference type="EMBL" id="JBHSBH010000002">
    <property type="protein sequence ID" value="MFC3994406.1"/>
    <property type="molecule type" value="Genomic_DNA"/>
</dbReference>
<dbReference type="RefSeq" id="WP_378529282.1">
    <property type="nucleotide sequence ID" value="NZ_JBHSBH010000002.1"/>
</dbReference>
<evidence type="ECO:0000259" key="5">
    <source>
        <dbReference type="SMART" id="SM00829"/>
    </source>
</evidence>
<sequence length="338" mass="34451">MRGGDGAPAVRPGAGAGHPPGRRGGRPLIDERTRGFVRAIEYSRFGGPEVLEQVEADLPRPGDGEVRIRVLAAGVNPIDVKQRSGMFADGPAPRDPVVPGHEAVGTVEEIGPGVNGVEIGQEVFGWTGGGGYAESTTLTTFFPVIEGLTVYQAGALPVAGEAAVRGLAALEVAAGRTLLVNGASGAVGTIAVQLAAAQEIVVIGTANAAKQAHVASLGATPVVYGEGWADRVREIAPNGVDAVFDVAGHGVLPDAVALAGGPDRVVTIADGAAFEQGVEFLVGTSEDQTEEVLAMLAEAVVREQVVLSAPRLFPLDEAAEAHRVSERGQGLGKILLVP</sequence>
<feature type="compositionally biased region" description="Low complexity" evidence="4">
    <location>
        <begin position="7"/>
        <end position="19"/>
    </location>
</feature>
<dbReference type="SUPFAM" id="SSF50129">
    <property type="entry name" value="GroES-like"/>
    <property type="match status" value="1"/>
</dbReference>
<evidence type="ECO:0000256" key="3">
    <source>
        <dbReference type="RuleBase" id="RU361277"/>
    </source>
</evidence>